<sequence>MENQTIEKKDTLRFCILSVIGVFMYFIPVSGSVVPVVVIVNTVKKILGNGLNYVVLLVLIALAATIIGSLVFKNEWCTRFLGGEKKSKLIHYLVALLVVLAVWFQIPPAAVFSNPDVGGQILSLAGTVMLTVSICGGFIVLILKSGIVEFVGTLAEPLMKPLFKLPGAAAINCLSSYVVSAAVGVYMTDQYYENGVYNRREAVAASTCFATISVGYVGVLCSLGGINDMYGTILGLTFVMVLVMTAITVRIPPICRIPATYMECAKPQEAVQDDLPRFKRAVCAAALKSREFDGKAFCDSIVSALKFSQKIIAYMIPIVIVTLSLVHLTPLFTWLGKPIAPLLGLLGVPDAAQAAPAVLLGFIEVSLPTIAVSTGVAAPAVFFTVLLSICQIIFMTEAGNAMLGAKFKMSFAELILIFLVRTVIAAVLIAGLMHLLF</sequence>
<feature type="transmembrane region" description="Helical" evidence="1">
    <location>
        <begin position="369"/>
        <end position="394"/>
    </location>
</feature>
<evidence type="ECO:0000313" key="2">
    <source>
        <dbReference type="EMBL" id="GAA6266955.1"/>
    </source>
</evidence>
<feature type="transmembrane region" description="Helical" evidence="1">
    <location>
        <begin position="414"/>
        <end position="436"/>
    </location>
</feature>
<gene>
    <name evidence="2" type="ORF">F130042H8_00150</name>
</gene>
<feature type="transmembrane region" description="Helical" evidence="1">
    <location>
        <begin position="203"/>
        <end position="226"/>
    </location>
</feature>
<keyword evidence="1" id="KW-0812">Transmembrane</keyword>
<dbReference type="Proteomes" id="UP001600894">
    <property type="component" value="Unassembled WGS sequence"/>
</dbReference>
<feature type="transmembrane region" description="Helical" evidence="1">
    <location>
        <begin position="51"/>
        <end position="72"/>
    </location>
</feature>
<protein>
    <submittedName>
        <fullName evidence="2">YjiH family protein</fullName>
    </submittedName>
</protein>
<feature type="transmembrane region" description="Helical" evidence="1">
    <location>
        <begin position="233"/>
        <end position="252"/>
    </location>
</feature>
<dbReference type="EMBL" id="BAABXL010000001">
    <property type="protein sequence ID" value="GAA6266955.1"/>
    <property type="molecule type" value="Genomic_DNA"/>
</dbReference>
<keyword evidence="3" id="KW-1185">Reference proteome</keyword>
<dbReference type="RefSeq" id="WP_390468717.1">
    <property type="nucleotide sequence ID" value="NZ_BAABXL010000001.1"/>
</dbReference>
<accession>A0ABQ0ASE0</accession>
<keyword evidence="1" id="KW-1133">Transmembrane helix</keyword>
<organism evidence="2 3">
    <name type="scientific">Enterocloster alcoholdehydrogenati</name>
    <dbReference type="NCBI Taxonomy" id="2547410"/>
    <lineage>
        <taxon>Bacteria</taxon>
        <taxon>Bacillati</taxon>
        <taxon>Bacillota</taxon>
        <taxon>Clostridia</taxon>
        <taxon>Lachnospirales</taxon>
        <taxon>Lachnospiraceae</taxon>
        <taxon>Enterocloster</taxon>
    </lineage>
</organism>
<evidence type="ECO:0000313" key="3">
    <source>
        <dbReference type="Proteomes" id="UP001600894"/>
    </source>
</evidence>
<feature type="transmembrane region" description="Helical" evidence="1">
    <location>
        <begin position="92"/>
        <end position="112"/>
    </location>
</feature>
<reference evidence="2 3" key="1">
    <citation type="submission" date="2024-04" db="EMBL/GenBank/DDBJ databases">
        <title>Defined microbial consortia suppress multidrug-resistant proinflammatory Enterobacteriaceae via ecological control.</title>
        <authorList>
            <person name="Furuichi M."/>
            <person name="Kawaguchi T."/>
            <person name="Pust M."/>
            <person name="Yasuma K."/>
            <person name="Plichta D."/>
            <person name="Hasegawa N."/>
            <person name="Ohya T."/>
            <person name="Bhattarai S."/>
            <person name="Sasajima S."/>
            <person name="Aoto Y."/>
            <person name="Tuganbaev T."/>
            <person name="Yaginuma M."/>
            <person name="Ueda M."/>
            <person name="Okahashi N."/>
            <person name="Amafuji K."/>
            <person name="Kiridooshi Y."/>
            <person name="Sugita K."/>
            <person name="Strazar M."/>
            <person name="Skelly A."/>
            <person name="Suda W."/>
            <person name="Hattori M."/>
            <person name="Nakamoto N."/>
            <person name="Caballero S."/>
            <person name="Norman J."/>
            <person name="Olle B."/>
            <person name="Tanoue T."/>
            <person name="Arita M."/>
            <person name="Bucci V."/>
            <person name="Atarashi K."/>
            <person name="Xavier R."/>
            <person name="Honda K."/>
        </authorList>
    </citation>
    <scope>NUCLEOTIDE SEQUENCE [LARGE SCALE GENOMIC DNA]</scope>
    <source>
        <strain evidence="3">f13</strain>
    </source>
</reference>
<comment type="caution">
    <text evidence="2">The sequence shown here is derived from an EMBL/GenBank/DDBJ whole genome shotgun (WGS) entry which is preliminary data.</text>
</comment>
<feature type="transmembrane region" description="Helical" evidence="1">
    <location>
        <begin position="124"/>
        <end position="143"/>
    </location>
</feature>
<name>A0ABQ0ASE0_9FIRM</name>
<proteinExistence type="predicted"/>
<keyword evidence="1" id="KW-0472">Membrane</keyword>
<feature type="transmembrane region" description="Helical" evidence="1">
    <location>
        <begin position="311"/>
        <end position="335"/>
    </location>
</feature>
<evidence type="ECO:0000256" key="1">
    <source>
        <dbReference type="SAM" id="Phobius"/>
    </source>
</evidence>
<feature type="transmembrane region" description="Helical" evidence="1">
    <location>
        <begin position="12"/>
        <end position="39"/>
    </location>
</feature>